<protein>
    <submittedName>
        <fullName evidence="1">Uncharacterized protein</fullName>
    </submittedName>
</protein>
<evidence type="ECO:0000313" key="1">
    <source>
        <dbReference type="EMBL" id="TKT93332.1"/>
    </source>
</evidence>
<dbReference type="AlphaFoldDB" id="A0A4U6D7G3"/>
<keyword evidence="2" id="KW-1185">Reference proteome</keyword>
<comment type="caution">
    <text evidence="1">The sequence shown here is derived from an EMBL/GenBank/DDBJ whole genome shotgun (WGS) entry which is preliminary data.</text>
</comment>
<proteinExistence type="predicted"/>
<sequence>MALTISLLALLGMFYELYLQRSHNEKSVMPLAQIVLGDIEGHIFVYVRNNGVGPLIIDRLTFTKDGKHFSNIEDCLNVAPQSYMHDVSTVETGKKVILPNSFLAVFETKFEQQEGEEERNLVRQQLTTLALKVYGHDVYDNKIKVERDFQWFGRHINEKVIG</sequence>
<dbReference type="OrthoDB" id="793060at2"/>
<reference evidence="1 2" key="1">
    <citation type="submission" date="2019-05" db="EMBL/GenBank/DDBJ databases">
        <title>Dyadobacter AR-3-8 sp. nov., isolated from arctic soil.</title>
        <authorList>
            <person name="Chaudhary D.K."/>
        </authorList>
    </citation>
    <scope>NUCLEOTIDE SEQUENCE [LARGE SCALE GENOMIC DNA]</scope>
    <source>
        <strain evidence="1 2">AR-3-8</strain>
    </source>
</reference>
<gene>
    <name evidence="1" type="ORF">FDK13_05630</name>
</gene>
<dbReference type="EMBL" id="SZVO01000002">
    <property type="protein sequence ID" value="TKT93332.1"/>
    <property type="molecule type" value="Genomic_DNA"/>
</dbReference>
<name>A0A4U6D7G3_9BACT</name>
<dbReference type="Proteomes" id="UP000304900">
    <property type="component" value="Unassembled WGS sequence"/>
</dbReference>
<accession>A0A4U6D7G3</accession>
<evidence type="ECO:0000313" key="2">
    <source>
        <dbReference type="Proteomes" id="UP000304900"/>
    </source>
</evidence>
<organism evidence="1 2">
    <name type="scientific">Dyadobacter frigoris</name>
    <dbReference type="NCBI Taxonomy" id="2576211"/>
    <lineage>
        <taxon>Bacteria</taxon>
        <taxon>Pseudomonadati</taxon>
        <taxon>Bacteroidota</taxon>
        <taxon>Cytophagia</taxon>
        <taxon>Cytophagales</taxon>
        <taxon>Spirosomataceae</taxon>
        <taxon>Dyadobacter</taxon>
    </lineage>
</organism>